<dbReference type="EMBL" id="BT085022">
    <property type="protein sequence ID" value="ACR35375.1"/>
    <property type="molecule type" value="mRNA"/>
</dbReference>
<dbReference type="AlphaFoldDB" id="C4J2H5"/>
<organism evidence="2">
    <name type="scientific">Zea mays</name>
    <name type="common">Maize</name>
    <dbReference type="NCBI Taxonomy" id="4577"/>
    <lineage>
        <taxon>Eukaryota</taxon>
        <taxon>Viridiplantae</taxon>
        <taxon>Streptophyta</taxon>
        <taxon>Embryophyta</taxon>
        <taxon>Tracheophyta</taxon>
        <taxon>Spermatophyta</taxon>
        <taxon>Magnoliopsida</taxon>
        <taxon>Liliopsida</taxon>
        <taxon>Poales</taxon>
        <taxon>Poaceae</taxon>
        <taxon>PACMAD clade</taxon>
        <taxon>Panicoideae</taxon>
        <taxon>Andropogonodae</taxon>
        <taxon>Andropogoneae</taxon>
        <taxon>Tripsacinae</taxon>
        <taxon>Zea</taxon>
    </lineage>
</organism>
<feature type="region of interest" description="Disordered" evidence="1">
    <location>
        <begin position="1"/>
        <end position="62"/>
    </location>
</feature>
<sequence length="161" mass="18550">MVQDHEHRAGDREDRARDLGLAVHAPQPHLLHAQDQGHDERDGREDVYERRREAGRGQVRPHVVEVLVQHRFEHGEPHYLEEDGDGHPWPRVPLEPEREWRHDGGGAEVTVHDEDEVAHPALERGHGHDVHPGEAYLQQDHGQVRLHVVQNFSHAHFISQS</sequence>
<protein>
    <submittedName>
        <fullName evidence="2">Uncharacterized protein</fullName>
    </submittedName>
</protein>
<evidence type="ECO:0000313" key="2">
    <source>
        <dbReference type="EMBL" id="ACR35375.1"/>
    </source>
</evidence>
<accession>C4J2H5</accession>
<evidence type="ECO:0000256" key="1">
    <source>
        <dbReference type="SAM" id="MobiDB-lite"/>
    </source>
</evidence>
<name>C4J2H5_MAIZE</name>
<feature type="compositionally biased region" description="Basic and acidic residues" evidence="1">
    <location>
        <begin position="1"/>
        <end position="18"/>
    </location>
</feature>
<proteinExistence type="evidence at transcript level"/>
<feature type="compositionally biased region" description="Basic and acidic residues" evidence="1">
    <location>
        <begin position="35"/>
        <end position="55"/>
    </location>
</feature>
<reference evidence="2" key="1">
    <citation type="journal article" date="2009" name="PLoS Genet.">
        <title>Sequencing, mapping, and analysis of 27,455 maize full-length cDNAs.</title>
        <authorList>
            <person name="Soderlund C."/>
            <person name="Descour A."/>
            <person name="Kudrna D."/>
            <person name="Bomhoff M."/>
            <person name="Boyd L."/>
            <person name="Currie J."/>
            <person name="Angelova A."/>
            <person name="Collura K."/>
            <person name="Wissotski M."/>
            <person name="Ashley E."/>
            <person name="Morrow D."/>
            <person name="Fernandes J."/>
            <person name="Walbot V."/>
            <person name="Yu Y."/>
        </authorList>
    </citation>
    <scope>NUCLEOTIDE SEQUENCE</scope>
    <source>
        <strain evidence="2">B73</strain>
    </source>
</reference>
<feature type="region of interest" description="Disordered" evidence="1">
    <location>
        <begin position="77"/>
        <end position="105"/>
    </location>
</feature>
<reference evidence="2" key="2">
    <citation type="submission" date="2012-06" db="EMBL/GenBank/DDBJ databases">
        <authorList>
            <person name="Yu Y."/>
            <person name="Currie J."/>
            <person name="Lomeli R."/>
            <person name="Angelova A."/>
            <person name="Collura K."/>
            <person name="Wissotski M."/>
            <person name="Campos D."/>
            <person name="Kudrna D."/>
            <person name="Golser W."/>
            <person name="Ashely E."/>
            <person name="Descour A."/>
            <person name="Fernandes J."/>
            <person name="Soderlund C."/>
            <person name="Walbot V."/>
        </authorList>
    </citation>
    <scope>NUCLEOTIDE SEQUENCE</scope>
    <source>
        <strain evidence="2">B73</strain>
    </source>
</reference>